<comment type="similarity">
    <text evidence="3 14">Belongs to the XPF family.</text>
</comment>
<dbReference type="GO" id="GO:0005634">
    <property type="term" value="C:nucleus"/>
    <property type="evidence" value="ECO:0007669"/>
    <property type="project" value="UniProtKB-SubCell"/>
</dbReference>
<dbReference type="InterPro" id="IPR010996">
    <property type="entry name" value="HHH_MUS81"/>
</dbReference>
<evidence type="ECO:0000256" key="1">
    <source>
        <dbReference type="ARBA" id="ARBA00001946"/>
    </source>
</evidence>
<evidence type="ECO:0000256" key="5">
    <source>
        <dbReference type="ARBA" id="ARBA00022723"/>
    </source>
</evidence>
<feature type="compositionally biased region" description="Low complexity" evidence="15">
    <location>
        <begin position="605"/>
        <end position="626"/>
    </location>
</feature>
<feature type="region of interest" description="Disordered" evidence="15">
    <location>
        <begin position="597"/>
        <end position="662"/>
    </location>
</feature>
<dbReference type="InterPro" id="IPR011335">
    <property type="entry name" value="Restrct_endonuc-II-like"/>
</dbReference>
<evidence type="ECO:0000256" key="15">
    <source>
        <dbReference type="SAM" id="MobiDB-lite"/>
    </source>
</evidence>
<protein>
    <recommendedName>
        <fullName evidence="14">Crossover junction endonuclease MUS81</fullName>
        <ecNumber evidence="14">3.1.22.-</ecNumber>
    </recommendedName>
</protein>
<dbReference type="SMART" id="SM00891">
    <property type="entry name" value="ERCC4"/>
    <property type="match status" value="1"/>
</dbReference>
<proteinExistence type="inferred from homology"/>
<dbReference type="GO" id="GO:0000712">
    <property type="term" value="P:resolution of meiotic recombination intermediates"/>
    <property type="evidence" value="ECO:0007669"/>
    <property type="project" value="TreeGrafter"/>
</dbReference>
<dbReference type="CDD" id="cd21036">
    <property type="entry name" value="WH_MUS81"/>
    <property type="match status" value="1"/>
</dbReference>
<keyword evidence="13" id="KW-0469">Meiosis</keyword>
<dbReference type="GO" id="GO:0006308">
    <property type="term" value="P:DNA catabolic process"/>
    <property type="evidence" value="ECO:0007669"/>
    <property type="project" value="UniProtKB-UniRule"/>
</dbReference>
<keyword evidence="7 14" id="KW-0227">DNA damage</keyword>
<dbReference type="AlphaFoldDB" id="A0A1C7NCE9"/>
<keyword evidence="11 14" id="KW-0234">DNA repair</keyword>
<dbReference type="PANTHER" id="PTHR13451">
    <property type="entry name" value="CLASS II CROSSOVER JUNCTION ENDONUCLEASE MUS81"/>
    <property type="match status" value="1"/>
</dbReference>
<keyword evidence="18" id="KW-1185">Reference proteome</keyword>
<dbReference type="GO" id="GO:0046872">
    <property type="term" value="F:metal ion binding"/>
    <property type="evidence" value="ECO:0007669"/>
    <property type="project" value="UniProtKB-UniRule"/>
</dbReference>
<comment type="subunit">
    <text evidence="14">Interacts with EME1.</text>
</comment>
<sequence>MPNECGNPLLRDWVKEWMDQAQAIQSKAYFTYRKAYDSLCKCPVPFSHPSEAIKLDGIGEGMVKRLTSNMKKYCQDNNLPMPEYPMSKKRKTSPNDTQDALEGNSRPRAKRAPKPYVPAYRTGGYAIMLALLDFHQVGQPSVTKEQICRIAQAHCDASLTLADPGKSYTAFSSIKTLCEKGYVWKNGKPARFQLTETGISLAERLKSTNIDKQGRVSQSSAPSLNNNLGEEEENDEPEVDLSLYVTNPSQYTSTQNPSTARSNARKRKEMEDMALLGLDTTFDLTTPSSPTPLSSSVANTTNPTDDIMAALAMGNASTTKRKGKAKASRSTTVDYLDRLLERMDESEMDQPDMSLYVLNPSKHSTISLNGKTTTNTAPKRTPPSAISSKTLNQTTTSITARSNSSFAKQVMAATDDNDFSSISTSSKSKRHFNVDEFDIDLTSTQSSLPRLQSTQKQAEVVDLLSSPELSPQLQPEPSLIQPEPLMFDREDYFPLSQSRTKKVINETFQYTYLDSDRQPVRHASQALVDLDEGCMAYLVQFSKKQASHPKAQSIHKQRVDGDYVTGFLSEKDIDAVCPGLPATPILSLHREDEDTFWPKSDNYNQPLASPSSPSLSLSQPFSVSSQTPSALPDLSQTPLTNPSPSLPNSALSSSSQQSTDIESQAFFPSASQQSSEPQPDYVAMLARESIDVLLPDQYEIVLVIDSREIQMKGKRDYFEQTLTAKGVSCITRSLDLGDAIWIARSKSNPPQELFLDYIVERKRLDDLVSSIKDGRFTEQKLRLKRSGAEKLIYVVEEYNREEAERFGAQAIQTAMSSTQIIDGIFLKRTSSIDDTIDYLVSITRLIERIYRNTRLYIIPSHLITRQNYLGLKGACPRRQGEIAYVITYTLYNQLNAKNGSASLHEVYLRMLMTIRGVNAERALSLMKIYPTPRSLLEAFRGLSPDKAKVLAKNATKNHILRRRWGIQISERLYSIWGALEYASSDTNPQDDEDY</sequence>
<evidence type="ECO:0000256" key="6">
    <source>
        <dbReference type="ARBA" id="ARBA00022759"/>
    </source>
</evidence>
<dbReference type="InterPro" id="IPR036388">
    <property type="entry name" value="WH-like_DNA-bd_sf"/>
</dbReference>
<keyword evidence="10 14" id="KW-0233">DNA recombination</keyword>
<evidence type="ECO:0000259" key="16">
    <source>
        <dbReference type="SMART" id="SM00891"/>
    </source>
</evidence>
<comment type="cofactor">
    <cofactor evidence="1 14">
        <name>Mg(2+)</name>
        <dbReference type="ChEBI" id="CHEBI:18420"/>
    </cofactor>
</comment>
<dbReference type="Pfam" id="PF14716">
    <property type="entry name" value="HHH_8"/>
    <property type="match status" value="1"/>
</dbReference>
<dbReference type="OrthoDB" id="5963188at2759"/>
<evidence type="ECO:0000256" key="3">
    <source>
        <dbReference type="ARBA" id="ARBA00010015"/>
    </source>
</evidence>
<dbReference type="FunFam" id="1.10.150.110:FF:000001">
    <property type="entry name" value="Putative Crossover junction endonuclease MUS81"/>
    <property type="match status" value="1"/>
</dbReference>
<dbReference type="Gene3D" id="1.10.10.10">
    <property type="entry name" value="Winged helix-like DNA-binding domain superfamily/Winged helix DNA-binding domain"/>
    <property type="match status" value="1"/>
</dbReference>
<evidence type="ECO:0000256" key="4">
    <source>
        <dbReference type="ARBA" id="ARBA00022722"/>
    </source>
</evidence>
<organism evidence="17 18">
    <name type="scientific">Choanephora cucurbitarum</name>
    <dbReference type="NCBI Taxonomy" id="101091"/>
    <lineage>
        <taxon>Eukaryota</taxon>
        <taxon>Fungi</taxon>
        <taxon>Fungi incertae sedis</taxon>
        <taxon>Mucoromycota</taxon>
        <taxon>Mucoromycotina</taxon>
        <taxon>Mucoromycetes</taxon>
        <taxon>Mucorales</taxon>
        <taxon>Mucorineae</taxon>
        <taxon>Choanephoraceae</taxon>
        <taxon>Choanephoroideae</taxon>
        <taxon>Choanephora</taxon>
    </lineage>
</organism>
<evidence type="ECO:0000256" key="13">
    <source>
        <dbReference type="ARBA" id="ARBA00023254"/>
    </source>
</evidence>
<dbReference type="FunCoup" id="A0A1C7NCE9">
    <property type="interactions" value="139"/>
</dbReference>
<dbReference type="InterPro" id="IPR006166">
    <property type="entry name" value="ERCC4_domain"/>
</dbReference>
<dbReference type="InterPro" id="IPR047416">
    <property type="entry name" value="XPF_nuclease_Mus81"/>
</dbReference>
<dbReference type="Pfam" id="PF02732">
    <property type="entry name" value="ERCC4"/>
    <property type="match status" value="1"/>
</dbReference>
<dbReference type="EC" id="3.1.22.-" evidence="14"/>
<evidence type="ECO:0000256" key="10">
    <source>
        <dbReference type="ARBA" id="ARBA00023172"/>
    </source>
</evidence>
<keyword evidence="4 14" id="KW-0540">Nuclease</keyword>
<keyword evidence="5 14" id="KW-0479">Metal-binding</keyword>
<dbReference type="Pfam" id="PF21136">
    <property type="entry name" value="WHD_MUS81"/>
    <property type="match status" value="1"/>
</dbReference>
<name>A0A1C7NCE9_9FUNG</name>
<evidence type="ECO:0000313" key="17">
    <source>
        <dbReference type="EMBL" id="OBZ86660.1"/>
    </source>
</evidence>
<reference evidence="17 18" key="1">
    <citation type="submission" date="2016-03" db="EMBL/GenBank/DDBJ databases">
        <title>Choanephora cucurbitarum.</title>
        <authorList>
            <person name="Min B."/>
            <person name="Park H."/>
            <person name="Park J.-H."/>
            <person name="Shin H.-D."/>
            <person name="Choi I.-G."/>
        </authorList>
    </citation>
    <scope>NUCLEOTIDE SEQUENCE [LARGE SCALE GENOMIC DNA]</scope>
    <source>
        <strain evidence="17 18">KUS-F28377</strain>
    </source>
</reference>
<dbReference type="InterPro" id="IPR033309">
    <property type="entry name" value="Mus81"/>
</dbReference>
<evidence type="ECO:0000256" key="2">
    <source>
        <dbReference type="ARBA" id="ARBA00004123"/>
    </source>
</evidence>
<keyword evidence="12 14" id="KW-0539">Nucleus</keyword>
<dbReference type="FunFam" id="3.40.50.10130:FF:000003">
    <property type="entry name" value="Crossover junction endonuclease MUS81"/>
    <property type="match status" value="1"/>
</dbReference>
<dbReference type="InterPro" id="IPR027421">
    <property type="entry name" value="DNA_pol_lamdba_lyase_dom_sf"/>
</dbReference>
<keyword evidence="9 14" id="KW-0460">Magnesium</keyword>
<dbReference type="InterPro" id="IPR042530">
    <property type="entry name" value="EME1/EME2_C"/>
</dbReference>
<gene>
    <name evidence="17" type="primary">MUS81</name>
    <name evidence="17" type="ORF">A0J61_05298</name>
</gene>
<feature type="region of interest" description="Disordered" evidence="15">
    <location>
        <begin position="76"/>
        <end position="114"/>
    </location>
</feature>
<feature type="region of interest" description="Disordered" evidence="15">
    <location>
        <begin position="210"/>
        <end position="268"/>
    </location>
</feature>
<evidence type="ECO:0000256" key="11">
    <source>
        <dbReference type="ARBA" id="ARBA00023204"/>
    </source>
</evidence>
<evidence type="ECO:0000313" key="18">
    <source>
        <dbReference type="Proteomes" id="UP000093000"/>
    </source>
</evidence>
<comment type="subcellular location">
    <subcellularLocation>
        <location evidence="2 14">Nucleus</location>
    </subcellularLocation>
</comment>
<dbReference type="GO" id="GO:0003677">
    <property type="term" value="F:DNA binding"/>
    <property type="evidence" value="ECO:0007669"/>
    <property type="project" value="UniProtKB-UniRule"/>
</dbReference>
<feature type="compositionally biased region" description="Low complexity" evidence="15">
    <location>
        <begin position="634"/>
        <end position="662"/>
    </location>
</feature>
<comment type="function">
    <text evidence="14">Interacts with EME1 to form a DNA structure-specific endonuclease with substrate preference for branched DNA structures with a 5'-end at the branch nick. Typical substrates include 3'-flap structures, D-loops, replication forks and nicked Holliday junctions. May be required in mitosis for the processing of stalled or collapsed replication fork intermediates. May be required in meiosis for the repair of meiosis-specific double strand breaks subsequent to single-end invasion (SEI).</text>
</comment>
<dbReference type="GO" id="GO:0031573">
    <property type="term" value="P:mitotic intra-S DNA damage checkpoint signaling"/>
    <property type="evidence" value="ECO:0007669"/>
    <property type="project" value="TreeGrafter"/>
</dbReference>
<dbReference type="FunFam" id="1.10.10.10:FF:000307">
    <property type="entry name" value="Crossover junction endonuclease MUS81"/>
    <property type="match status" value="1"/>
</dbReference>
<dbReference type="InParanoid" id="A0A1C7NCE9"/>
<dbReference type="PANTHER" id="PTHR13451:SF0">
    <property type="entry name" value="CROSSOVER JUNCTION ENDONUCLEASE MUS81"/>
    <property type="match status" value="1"/>
</dbReference>
<dbReference type="GO" id="GO:0048257">
    <property type="term" value="F:3'-flap endonuclease activity"/>
    <property type="evidence" value="ECO:0007669"/>
    <property type="project" value="TreeGrafter"/>
</dbReference>
<dbReference type="InterPro" id="IPR047417">
    <property type="entry name" value="WHD_MUS81"/>
</dbReference>
<comment type="caution">
    <text evidence="17">The sequence shown here is derived from an EMBL/GenBank/DDBJ whole genome shotgun (WGS) entry which is preliminary data.</text>
</comment>
<dbReference type="Gene3D" id="1.10.150.110">
    <property type="entry name" value="DNA polymerase beta, N-terminal domain-like"/>
    <property type="match status" value="1"/>
</dbReference>
<dbReference type="GO" id="GO:0048476">
    <property type="term" value="C:Holliday junction resolvase complex"/>
    <property type="evidence" value="ECO:0007669"/>
    <property type="project" value="UniProtKB-UniRule"/>
</dbReference>
<keyword evidence="6 14" id="KW-0255">Endonuclease</keyword>
<feature type="region of interest" description="Disordered" evidence="15">
    <location>
        <begin position="366"/>
        <end position="397"/>
    </location>
</feature>
<dbReference type="Gene3D" id="3.40.50.10130">
    <property type="match status" value="1"/>
</dbReference>
<evidence type="ECO:0000256" key="7">
    <source>
        <dbReference type="ARBA" id="ARBA00022763"/>
    </source>
</evidence>
<dbReference type="EMBL" id="LUGH01000282">
    <property type="protein sequence ID" value="OBZ86660.1"/>
    <property type="molecule type" value="Genomic_DNA"/>
</dbReference>
<accession>A0A1C7NCE9</accession>
<evidence type="ECO:0000256" key="9">
    <source>
        <dbReference type="ARBA" id="ARBA00022842"/>
    </source>
</evidence>
<dbReference type="SUPFAM" id="SSF47802">
    <property type="entry name" value="DNA polymerase beta, N-terminal domain-like"/>
    <property type="match status" value="1"/>
</dbReference>
<evidence type="ECO:0000256" key="8">
    <source>
        <dbReference type="ARBA" id="ARBA00022801"/>
    </source>
</evidence>
<feature type="compositionally biased region" description="Polar residues" evidence="15">
    <location>
        <begin position="244"/>
        <end position="262"/>
    </location>
</feature>
<feature type="compositionally biased region" description="Polar residues" evidence="15">
    <location>
        <begin position="210"/>
        <end position="224"/>
    </location>
</feature>
<dbReference type="SUPFAM" id="SSF52980">
    <property type="entry name" value="Restriction endonuclease-like"/>
    <property type="match status" value="1"/>
</dbReference>
<dbReference type="Gene3D" id="1.10.150.670">
    <property type="entry name" value="Crossover junction endonuclease EME1, DNA-binding domain"/>
    <property type="match status" value="1"/>
</dbReference>
<dbReference type="GO" id="GO:0000727">
    <property type="term" value="P:double-strand break repair via break-induced replication"/>
    <property type="evidence" value="ECO:0007669"/>
    <property type="project" value="UniProtKB-UniRule"/>
</dbReference>
<evidence type="ECO:0000256" key="12">
    <source>
        <dbReference type="ARBA" id="ARBA00023242"/>
    </source>
</evidence>
<dbReference type="STRING" id="101091.A0A1C7NCE9"/>
<evidence type="ECO:0000256" key="14">
    <source>
        <dbReference type="RuleBase" id="RU369042"/>
    </source>
</evidence>
<keyword evidence="8 14" id="KW-0378">Hydrolase</keyword>
<dbReference type="Proteomes" id="UP000093000">
    <property type="component" value="Unassembled WGS sequence"/>
</dbReference>
<dbReference type="GO" id="GO:0031297">
    <property type="term" value="P:replication fork processing"/>
    <property type="evidence" value="ECO:0007669"/>
    <property type="project" value="UniProtKB-ARBA"/>
</dbReference>
<dbReference type="CDD" id="cd20074">
    <property type="entry name" value="XPF_nuclease_Mus81"/>
    <property type="match status" value="1"/>
</dbReference>
<feature type="domain" description="ERCC4" evidence="16">
    <location>
        <begin position="701"/>
        <end position="799"/>
    </location>
</feature>
<feature type="compositionally biased region" description="Acidic residues" evidence="15">
    <location>
        <begin position="229"/>
        <end position="239"/>
    </location>
</feature>
<dbReference type="GO" id="GO:0008821">
    <property type="term" value="F:crossover junction DNA endonuclease activity"/>
    <property type="evidence" value="ECO:0007669"/>
    <property type="project" value="UniProtKB-UniRule"/>
</dbReference>